<dbReference type="InterPro" id="IPR003958">
    <property type="entry name" value="CBFA_NFYB_domain"/>
</dbReference>
<evidence type="ECO:0000256" key="6">
    <source>
        <dbReference type="ARBA" id="ARBA00038129"/>
    </source>
</evidence>
<evidence type="ECO:0000256" key="2">
    <source>
        <dbReference type="ARBA" id="ARBA00023015"/>
    </source>
</evidence>
<feature type="domain" description="Transcription factor CBF/NF-Y/archaeal histone" evidence="8">
    <location>
        <begin position="41"/>
        <end position="72"/>
    </location>
</feature>
<organism evidence="9 10">
    <name type="scientific">Scleroderma citrinum Foug A</name>
    <dbReference type="NCBI Taxonomy" id="1036808"/>
    <lineage>
        <taxon>Eukaryota</taxon>
        <taxon>Fungi</taxon>
        <taxon>Dikarya</taxon>
        <taxon>Basidiomycota</taxon>
        <taxon>Agaricomycotina</taxon>
        <taxon>Agaricomycetes</taxon>
        <taxon>Agaricomycetidae</taxon>
        <taxon>Boletales</taxon>
        <taxon>Sclerodermatineae</taxon>
        <taxon>Sclerodermataceae</taxon>
        <taxon>Scleroderma</taxon>
    </lineage>
</organism>
<protein>
    <recommendedName>
        <fullName evidence="8">Transcription factor CBF/NF-Y/archaeal histone domain-containing protein</fullName>
    </recommendedName>
</protein>
<reference evidence="10" key="2">
    <citation type="submission" date="2015-01" db="EMBL/GenBank/DDBJ databases">
        <title>Evolutionary Origins and Diversification of the Mycorrhizal Mutualists.</title>
        <authorList>
            <consortium name="DOE Joint Genome Institute"/>
            <consortium name="Mycorrhizal Genomics Consortium"/>
            <person name="Kohler A."/>
            <person name="Kuo A."/>
            <person name="Nagy L.G."/>
            <person name="Floudas D."/>
            <person name="Copeland A."/>
            <person name="Barry K.W."/>
            <person name="Cichocki N."/>
            <person name="Veneault-Fourrey C."/>
            <person name="LaButti K."/>
            <person name="Lindquist E.A."/>
            <person name="Lipzen A."/>
            <person name="Lundell T."/>
            <person name="Morin E."/>
            <person name="Murat C."/>
            <person name="Riley R."/>
            <person name="Ohm R."/>
            <person name="Sun H."/>
            <person name="Tunlid A."/>
            <person name="Henrissat B."/>
            <person name="Grigoriev I.V."/>
            <person name="Hibbett D.S."/>
            <person name="Martin F."/>
        </authorList>
    </citation>
    <scope>NUCLEOTIDE SEQUENCE [LARGE SCALE GENOMIC DNA]</scope>
    <source>
        <strain evidence="10">Foug A</strain>
    </source>
</reference>
<reference evidence="9 10" key="1">
    <citation type="submission" date="2014-04" db="EMBL/GenBank/DDBJ databases">
        <authorList>
            <consortium name="DOE Joint Genome Institute"/>
            <person name="Kuo A."/>
            <person name="Kohler A."/>
            <person name="Nagy L.G."/>
            <person name="Floudas D."/>
            <person name="Copeland A."/>
            <person name="Barry K.W."/>
            <person name="Cichocki N."/>
            <person name="Veneault-Fourrey C."/>
            <person name="LaButti K."/>
            <person name="Lindquist E.A."/>
            <person name="Lipzen A."/>
            <person name="Lundell T."/>
            <person name="Morin E."/>
            <person name="Murat C."/>
            <person name="Sun H."/>
            <person name="Tunlid A."/>
            <person name="Henrissat B."/>
            <person name="Grigoriev I.V."/>
            <person name="Hibbett D.S."/>
            <person name="Martin F."/>
            <person name="Nordberg H.P."/>
            <person name="Cantor M.N."/>
            <person name="Hua S.X."/>
        </authorList>
    </citation>
    <scope>NUCLEOTIDE SEQUENCE [LARGE SCALE GENOMIC DNA]</scope>
    <source>
        <strain evidence="9 10">Foug A</strain>
    </source>
</reference>
<keyword evidence="4" id="KW-0804">Transcription</keyword>
<dbReference type="GO" id="GO:0016602">
    <property type="term" value="C:CCAAT-binding factor complex"/>
    <property type="evidence" value="ECO:0007669"/>
    <property type="project" value="TreeGrafter"/>
</dbReference>
<evidence type="ECO:0000256" key="4">
    <source>
        <dbReference type="ARBA" id="ARBA00023163"/>
    </source>
</evidence>
<evidence type="ECO:0000256" key="1">
    <source>
        <dbReference type="ARBA" id="ARBA00004123"/>
    </source>
</evidence>
<accession>A0A0C3AXF7</accession>
<proteinExistence type="inferred from homology"/>
<evidence type="ECO:0000256" key="3">
    <source>
        <dbReference type="ARBA" id="ARBA00023125"/>
    </source>
</evidence>
<dbReference type="InParanoid" id="A0A0C3AXF7"/>
<evidence type="ECO:0000256" key="7">
    <source>
        <dbReference type="SAM" id="MobiDB-lite"/>
    </source>
</evidence>
<dbReference type="InterPro" id="IPR050568">
    <property type="entry name" value="Transcr_DNA_Rep_Reg"/>
</dbReference>
<dbReference type="HOGENOM" id="CLU_045277_4_1_1"/>
<dbReference type="GO" id="GO:0001228">
    <property type="term" value="F:DNA-binding transcription activator activity, RNA polymerase II-specific"/>
    <property type="evidence" value="ECO:0007669"/>
    <property type="project" value="TreeGrafter"/>
</dbReference>
<name>A0A0C3AXF7_9AGAM</name>
<dbReference type="GO" id="GO:0000978">
    <property type="term" value="F:RNA polymerase II cis-regulatory region sequence-specific DNA binding"/>
    <property type="evidence" value="ECO:0007669"/>
    <property type="project" value="TreeGrafter"/>
</dbReference>
<dbReference type="CDD" id="cd22908">
    <property type="entry name" value="HFD_NFYC-like"/>
    <property type="match status" value="1"/>
</dbReference>
<dbReference type="PANTHER" id="PTHR10252">
    <property type="entry name" value="HISTONE-LIKE TRANSCRIPTION FACTOR CCAAT-RELATED"/>
    <property type="match status" value="1"/>
</dbReference>
<evidence type="ECO:0000313" key="9">
    <source>
        <dbReference type="EMBL" id="KIM69652.1"/>
    </source>
</evidence>
<keyword evidence="10" id="KW-1185">Reference proteome</keyword>
<evidence type="ECO:0000259" key="8">
    <source>
        <dbReference type="Pfam" id="PF00808"/>
    </source>
</evidence>
<feature type="compositionally biased region" description="Gly residues" evidence="7">
    <location>
        <begin position="168"/>
        <end position="180"/>
    </location>
</feature>
<evidence type="ECO:0000313" key="10">
    <source>
        <dbReference type="Proteomes" id="UP000053989"/>
    </source>
</evidence>
<keyword evidence="2" id="KW-0805">Transcription regulation</keyword>
<dbReference type="STRING" id="1036808.A0A0C3AXF7"/>
<comment type="subcellular location">
    <subcellularLocation>
        <location evidence="1">Nucleus</location>
    </subcellularLocation>
</comment>
<dbReference type="OrthoDB" id="1272441at2759"/>
<dbReference type="SUPFAM" id="SSF47113">
    <property type="entry name" value="Histone-fold"/>
    <property type="match status" value="1"/>
</dbReference>
<feature type="region of interest" description="Disordered" evidence="7">
    <location>
        <begin position="144"/>
        <end position="194"/>
    </location>
</feature>
<dbReference type="FunCoup" id="A0A0C3AXF7">
    <property type="interactions" value="447"/>
</dbReference>
<sequence>MSPSTPYVQPGEPLNEFLRSFWQRQVDAAEQETLDYRHPPLPLARIKKVMKSDPDVKMIAADAPILFCKACESATYFPPFLIGPYAFILTNNTVFIAEITARAFIIADSNKRRTLSRADIAKALAKSDQFDFLIDIAPREEGMAGLAHQHQHQSHQLHLSSGSTGSVVAGGSGTDGGNEGGANPVARQPSQSTA</sequence>
<keyword evidence="5" id="KW-0539">Nucleus</keyword>
<comment type="similarity">
    <text evidence="6">Belongs to the NFYC/HAP5 subunit family.</text>
</comment>
<dbReference type="EMBL" id="KN822006">
    <property type="protein sequence ID" value="KIM69652.1"/>
    <property type="molecule type" value="Genomic_DNA"/>
</dbReference>
<dbReference type="GO" id="GO:0046982">
    <property type="term" value="F:protein heterodimerization activity"/>
    <property type="evidence" value="ECO:0007669"/>
    <property type="project" value="InterPro"/>
</dbReference>
<feature type="compositionally biased region" description="Low complexity" evidence="7">
    <location>
        <begin position="156"/>
        <end position="167"/>
    </location>
</feature>
<dbReference type="Pfam" id="PF00808">
    <property type="entry name" value="CBFD_NFYB_HMF"/>
    <property type="match status" value="1"/>
</dbReference>
<dbReference type="AlphaFoldDB" id="A0A0C3AXF7"/>
<dbReference type="PANTHER" id="PTHR10252:SF8">
    <property type="entry name" value="NUCLEAR TRANSCRIPTION FACTOR Y SUBUNIT GAMMA"/>
    <property type="match status" value="1"/>
</dbReference>
<dbReference type="Proteomes" id="UP000053989">
    <property type="component" value="Unassembled WGS sequence"/>
</dbReference>
<dbReference type="Gene3D" id="1.10.20.10">
    <property type="entry name" value="Histone, subunit A"/>
    <property type="match status" value="1"/>
</dbReference>
<gene>
    <name evidence="9" type="ORF">SCLCIDRAFT_19466</name>
</gene>
<dbReference type="InterPro" id="IPR009072">
    <property type="entry name" value="Histone-fold"/>
</dbReference>
<keyword evidence="3" id="KW-0238">DNA-binding</keyword>
<evidence type="ECO:0000256" key="5">
    <source>
        <dbReference type="ARBA" id="ARBA00023242"/>
    </source>
</evidence>